<dbReference type="Proteomes" id="UP000063234">
    <property type="component" value="Chromosome"/>
</dbReference>
<proteinExistence type="predicted"/>
<evidence type="ECO:0000313" key="2">
    <source>
        <dbReference type="EMBL" id="BAT71534.1"/>
    </source>
</evidence>
<keyword evidence="1" id="KW-0472">Membrane</keyword>
<dbReference type="AlphaFoldDB" id="A0A0S3QT80"/>
<feature type="transmembrane region" description="Helical" evidence="1">
    <location>
        <begin position="50"/>
        <end position="72"/>
    </location>
</feature>
<dbReference type="KEGG" id="ttk:TST_0729"/>
<gene>
    <name evidence="2" type="ORF">TST_0729</name>
</gene>
<dbReference type="EMBL" id="AP013035">
    <property type="protein sequence ID" value="BAT71534.1"/>
    <property type="molecule type" value="Genomic_DNA"/>
</dbReference>
<dbReference type="PANTHER" id="PTHR36443:SF1">
    <property type="entry name" value="BSR5223 PROTEIN"/>
    <property type="match status" value="1"/>
</dbReference>
<sequence length="74" mass="8428">MGEFNFMARFLIITGILLVLVGVLLFLVGKIPYIGRLPGDIYIKKGNFSFYFPLVTCILLSILLTLIANLFFRR</sequence>
<reference evidence="3" key="1">
    <citation type="journal article" date="2018" name="Science">
        <title>A primordial and reversible TCA cycle in a facultatively chemolithoautotrophic thermophile.</title>
        <authorList>
            <person name="Nunoura T."/>
            <person name="Chikaraishi Y."/>
            <person name="Izaki R."/>
            <person name="Suwa T."/>
            <person name="Sato T."/>
            <person name="Harada T."/>
            <person name="Mori K."/>
            <person name="Kato Y."/>
            <person name="Miyazaki M."/>
            <person name="Shimamura S."/>
            <person name="Yanagawa K."/>
            <person name="Shuto A."/>
            <person name="Ohkouchi N."/>
            <person name="Fujita N."/>
            <person name="Takaki Y."/>
            <person name="Atomi H."/>
            <person name="Takai K."/>
        </authorList>
    </citation>
    <scope>NUCLEOTIDE SEQUENCE [LARGE SCALE GENOMIC DNA]</scope>
    <source>
        <strain evidence="3">DSM 17441 / JCM 13301 / NBRC 103674 / ABI70S6</strain>
    </source>
</reference>
<keyword evidence="3" id="KW-1185">Reference proteome</keyword>
<dbReference type="PATRIC" id="fig|1298851.3.peg.756"/>
<evidence type="ECO:0000256" key="1">
    <source>
        <dbReference type="SAM" id="Phobius"/>
    </source>
</evidence>
<evidence type="ECO:0000313" key="3">
    <source>
        <dbReference type="Proteomes" id="UP000063234"/>
    </source>
</evidence>
<protein>
    <recommendedName>
        <fullName evidence="4">DUF2905 domain-containing protein</fullName>
    </recommendedName>
</protein>
<dbReference type="STRING" id="1298851.TST_0729"/>
<keyword evidence="1" id="KW-0812">Transmembrane</keyword>
<dbReference type="RefSeq" id="WP_068549529.1">
    <property type="nucleotide sequence ID" value="NZ_AP013035.1"/>
</dbReference>
<accession>A0A0S3QT80</accession>
<name>A0A0S3QT80_THET7</name>
<dbReference type="PANTHER" id="PTHR36443">
    <property type="entry name" value="BSR5223 PROTEIN"/>
    <property type="match status" value="1"/>
</dbReference>
<keyword evidence="1" id="KW-1133">Transmembrane helix</keyword>
<dbReference type="Pfam" id="PF11146">
    <property type="entry name" value="DUF2905"/>
    <property type="match status" value="1"/>
</dbReference>
<evidence type="ECO:0008006" key="4">
    <source>
        <dbReference type="Google" id="ProtNLM"/>
    </source>
</evidence>
<organism evidence="2 3">
    <name type="scientific">Thermosulfidibacter takaii (strain DSM 17441 / JCM 13301 / NBRC 103674 / ABI70S6)</name>
    <dbReference type="NCBI Taxonomy" id="1298851"/>
    <lineage>
        <taxon>Bacteria</taxon>
        <taxon>Pseudomonadati</taxon>
        <taxon>Thermosulfidibacterota</taxon>
        <taxon>Thermosulfidibacteria</taxon>
        <taxon>Thermosulfidibacterales</taxon>
        <taxon>Thermosulfidibacteraceae</taxon>
    </lineage>
</organism>
<dbReference type="InterPro" id="IPR021320">
    <property type="entry name" value="DUF2905"/>
</dbReference>
<feature type="transmembrane region" description="Helical" evidence="1">
    <location>
        <begin position="6"/>
        <end position="29"/>
    </location>
</feature>